<evidence type="ECO:0000313" key="1">
    <source>
        <dbReference type="EMBL" id="WAH35555.1"/>
    </source>
</evidence>
<dbReference type="InterPro" id="IPR036412">
    <property type="entry name" value="HAD-like_sf"/>
</dbReference>
<dbReference type="InterPro" id="IPR023214">
    <property type="entry name" value="HAD_sf"/>
</dbReference>
<name>A0ABY6Z0Q6_9BACL</name>
<accession>A0ABY6Z0Q6</accession>
<dbReference type="Gene3D" id="3.40.50.1000">
    <property type="entry name" value="HAD superfamily/HAD-like"/>
    <property type="match status" value="1"/>
</dbReference>
<dbReference type="PANTHER" id="PTHR43434:SF1">
    <property type="entry name" value="PHOSPHOGLYCOLATE PHOSPHATASE"/>
    <property type="match status" value="1"/>
</dbReference>
<dbReference type="Proteomes" id="UP001164803">
    <property type="component" value="Chromosome"/>
</dbReference>
<sequence>MFETVLFDIDGVMLSEERYFDASALTVHELLTSNRFMGLQSVSPVFGTDPTDEVIHQIRRDVFQNDGVLERLKNVGVNANWDMVYLVFVSELAAVLRRLEESSRTSEQVQDAISHGWTATALQRIGEIARTYFGGSEYRVEWGTYDAIYRNATSKQDLFEAAKAVLPPSDDHELWLLCQSTFQEWYLGDAYSGKQAGKKGFLTNEIPIVEAEALGGLLRHLKESGVHLGVATGRPQTETEVPLQHFGWWSYFDTANVSTATNVMEAEARVPSARPLSKPNPYSYLRSLTGLDDPEELLATRVPLEGYRQKVLIVGDSIADALAAQRLGVSFAAVLTGLEGKEARSKFEKLNVDYIFDTVLDVNTLF</sequence>
<proteinExistence type="predicted"/>
<reference evidence="1" key="1">
    <citation type="submission" date="2022-08" db="EMBL/GenBank/DDBJ databases">
        <title>Alicyclobacillus dauci DSM2870, complete genome.</title>
        <authorList>
            <person name="Wang Q."/>
            <person name="Cai R."/>
            <person name="Wang Z."/>
        </authorList>
    </citation>
    <scope>NUCLEOTIDE SEQUENCE</scope>
    <source>
        <strain evidence="1">DSM 28700</strain>
    </source>
</reference>
<dbReference type="Pfam" id="PF13242">
    <property type="entry name" value="Hydrolase_like"/>
    <property type="match status" value="1"/>
</dbReference>
<gene>
    <name evidence="1" type="ORF">NZD86_14830</name>
</gene>
<keyword evidence="2" id="KW-1185">Reference proteome</keyword>
<dbReference type="PANTHER" id="PTHR43434">
    <property type="entry name" value="PHOSPHOGLYCOLATE PHOSPHATASE"/>
    <property type="match status" value="1"/>
</dbReference>
<evidence type="ECO:0000313" key="2">
    <source>
        <dbReference type="Proteomes" id="UP001164803"/>
    </source>
</evidence>
<dbReference type="EMBL" id="CP104064">
    <property type="protein sequence ID" value="WAH35555.1"/>
    <property type="molecule type" value="Genomic_DNA"/>
</dbReference>
<dbReference type="InterPro" id="IPR050155">
    <property type="entry name" value="HAD-like_hydrolase_sf"/>
</dbReference>
<dbReference type="SFLD" id="SFLDG01129">
    <property type="entry name" value="C1.5:_HAD__Beta-PGM__Phosphata"/>
    <property type="match status" value="1"/>
</dbReference>
<organism evidence="1 2">
    <name type="scientific">Alicyclobacillus dauci</name>
    <dbReference type="NCBI Taxonomy" id="1475485"/>
    <lineage>
        <taxon>Bacteria</taxon>
        <taxon>Bacillati</taxon>
        <taxon>Bacillota</taxon>
        <taxon>Bacilli</taxon>
        <taxon>Bacillales</taxon>
        <taxon>Alicyclobacillaceae</taxon>
        <taxon>Alicyclobacillus</taxon>
    </lineage>
</organism>
<dbReference type="SFLD" id="SFLDS00003">
    <property type="entry name" value="Haloacid_Dehalogenase"/>
    <property type="match status" value="1"/>
</dbReference>
<protein>
    <submittedName>
        <fullName evidence="1">HAD hydrolase-like protein</fullName>
    </submittedName>
</protein>
<dbReference type="SUPFAM" id="SSF56784">
    <property type="entry name" value="HAD-like"/>
    <property type="match status" value="1"/>
</dbReference>
<dbReference type="RefSeq" id="WP_268042838.1">
    <property type="nucleotide sequence ID" value="NZ_CP104064.1"/>
</dbReference>